<organism evidence="2 3">
    <name type="scientific">Methanobacterium spitsbergense</name>
    <dbReference type="NCBI Taxonomy" id="2874285"/>
    <lineage>
        <taxon>Archaea</taxon>
        <taxon>Methanobacteriati</taxon>
        <taxon>Methanobacteriota</taxon>
        <taxon>Methanomada group</taxon>
        <taxon>Methanobacteria</taxon>
        <taxon>Methanobacteriales</taxon>
        <taxon>Methanobacteriaceae</taxon>
        <taxon>Methanobacterium</taxon>
    </lineage>
</organism>
<feature type="transmembrane region" description="Helical" evidence="1">
    <location>
        <begin position="371"/>
        <end position="394"/>
    </location>
</feature>
<gene>
    <name evidence="2" type="ORF">K8N75_11070</name>
</gene>
<name>A0A8T5US28_9EURY</name>
<feature type="transmembrane region" description="Helical" evidence="1">
    <location>
        <begin position="467"/>
        <end position="487"/>
    </location>
</feature>
<feature type="transmembrane region" description="Helical" evidence="1">
    <location>
        <begin position="304"/>
        <end position="326"/>
    </location>
</feature>
<feature type="transmembrane region" description="Helical" evidence="1">
    <location>
        <begin position="77"/>
        <end position="103"/>
    </location>
</feature>
<feature type="transmembrane region" description="Helical" evidence="1">
    <location>
        <begin position="274"/>
        <end position="292"/>
    </location>
</feature>
<feature type="transmembrane region" description="Helical" evidence="1">
    <location>
        <begin position="406"/>
        <end position="426"/>
    </location>
</feature>
<sequence>MLLNNPLQMNDWKFSQFIKLILVVQFLQLIFVGLNLKGINIPVIAQLIGFIYLTFLPGYLILRILKIHEIGNVKSLLYSVGLSIASVMFIGFIINMALPLIGIYNPLSIIPLTVSITLYVIVLSIISYICDKDFSAPNKIETSDFFTLSFLFLTLIPFVAIFGSYSITNYHTNIISMFLLVLIALTFILVVFDKIPKKWYTFTVWIVSISLLFVSSLISPYVWGWDIQNEYYLANLVMNFSYWNSTLPDAYNSMLSIVMLAPTYSLLTNLRLDYILKIVYPFLFSLVPLGLYKIFKTQTNNYKIAFIAVFLFISFNTFYIELLALTREMTAELFLVLLLLLLLNRKLKTNLMVLMAIFSMGLVVSHYSTTYFFIIALIGVSILLAIFNLSKFNLSRNNINFSGNKTLLFVLPSITAFMILFAYLWYSSFSQGLAVKAIIDVLTYIKQDFFDIIKISLQNAGIVPTTAIYALVIFLIILLIAAVIYILKIILQRMVKTNDHEWITNFLDLVRSKLNYKVIAVVGVVVLVALTFVTGPPKTWIVTVLRYLNFTVVFFTFLGLVIVFLNMHRNKFQYTYLAFSVVGAAMLIAGFTIPSFEGAFNITRIYEIAFIILSPFCVIGGTKILGSIYHVIKHGNIDGETPLKIFSIFILVFMLFNTGFVSELAGESIPMFLTGVSVQSSDYYPLFDYQEADSAQWLTDNKVSNSIYADVYGKFIFYRFTPNINEISSNNGVSEFTTYNSTNTYMYLRTLNVNSGYLVGFTSRTDRNRVYKDLSSIANSKNKIFDDGGSRVYYK</sequence>
<feature type="transmembrane region" description="Helical" evidence="1">
    <location>
        <begin position="199"/>
        <end position="223"/>
    </location>
</feature>
<evidence type="ECO:0000313" key="3">
    <source>
        <dbReference type="Proteomes" id="UP000825933"/>
    </source>
</evidence>
<keyword evidence="1" id="KW-0812">Transmembrane</keyword>
<dbReference type="AlphaFoldDB" id="A0A8T5US28"/>
<proteinExistence type="predicted"/>
<feature type="transmembrane region" description="Helical" evidence="1">
    <location>
        <begin position="109"/>
        <end position="130"/>
    </location>
</feature>
<accession>A0A8T5US28</accession>
<keyword evidence="3" id="KW-1185">Reference proteome</keyword>
<feature type="transmembrane region" description="Helical" evidence="1">
    <location>
        <begin position="574"/>
        <end position="596"/>
    </location>
</feature>
<protein>
    <submittedName>
        <fullName evidence="2">DUF2206 domain-containing protein</fullName>
    </submittedName>
</protein>
<feature type="transmembrane region" description="Helical" evidence="1">
    <location>
        <begin position="20"/>
        <end position="37"/>
    </location>
</feature>
<dbReference type="InterPro" id="IPR018701">
    <property type="entry name" value="DUF2206_membrane"/>
</dbReference>
<feature type="transmembrane region" description="Helical" evidence="1">
    <location>
        <begin position="174"/>
        <end position="192"/>
    </location>
</feature>
<feature type="transmembrane region" description="Helical" evidence="1">
    <location>
        <begin position="43"/>
        <end position="65"/>
    </location>
</feature>
<dbReference type="Proteomes" id="UP000825933">
    <property type="component" value="Unassembled WGS sequence"/>
</dbReference>
<evidence type="ECO:0000256" key="1">
    <source>
        <dbReference type="SAM" id="Phobius"/>
    </source>
</evidence>
<evidence type="ECO:0000313" key="2">
    <source>
        <dbReference type="EMBL" id="MBZ2166578.1"/>
    </source>
</evidence>
<feature type="transmembrane region" description="Helical" evidence="1">
    <location>
        <begin position="608"/>
        <end position="631"/>
    </location>
</feature>
<feature type="transmembrane region" description="Helical" evidence="1">
    <location>
        <begin position="514"/>
        <end position="535"/>
    </location>
</feature>
<dbReference type="Pfam" id="PF09971">
    <property type="entry name" value="DUF2206"/>
    <property type="match status" value="1"/>
</dbReference>
<dbReference type="EMBL" id="JAIOUQ010000013">
    <property type="protein sequence ID" value="MBZ2166578.1"/>
    <property type="molecule type" value="Genomic_DNA"/>
</dbReference>
<comment type="caution">
    <text evidence="2">The sequence shown here is derived from an EMBL/GenBank/DDBJ whole genome shotgun (WGS) entry which is preliminary data.</text>
</comment>
<dbReference type="RefSeq" id="WP_223792126.1">
    <property type="nucleotide sequence ID" value="NZ_JAIOUQ010000013.1"/>
</dbReference>
<feature type="transmembrane region" description="Helical" evidence="1">
    <location>
        <begin position="547"/>
        <end position="567"/>
    </location>
</feature>
<feature type="transmembrane region" description="Helical" evidence="1">
    <location>
        <begin position="643"/>
        <end position="661"/>
    </location>
</feature>
<keyword evidence="1" id="KW-1133">Transmembrane helix</keyword>
<feature type="transmembrane region" description="Helical" evidence="1">
    <location>
        <begin position="347"/>
        <end position="365"/>
    </location>
</feature>
<keyword evidence="1" id="KW-0472">Membrane</keyword>
<reference evidence="3" key="1">
    <citation type="journal article" date="2022" name="Microbiol. Resour. Announc.">
        <title>Draft Genome Sequence of a Methanogenic Archaeon from West Spitsbergen Permafrost.</title>
        <authorList>
            <person name="Trubitsyn V."/>
            <person name="Rivkina E."/>
            <person name="Shcherbakova V."/>
        </authorList>
    </citation>
    <scope>NUCLEOTIDE SEQUENCE [LARGE SCALE GENOMIC DNA]</scope>
    <source>
        <strain evidence="3">VT</strain>
    </source>
</reference>
<feature type="transmembrane region" description="Helical" evidence="1">
    <location>
        <begin position="142"/>
        <end position="162"/>
    </location>
</feature>